<name>A0A150GCT4_GONPE</name>
<proteinExistence type="predicted"/>
<gene>
    <name evidence="1" type="ORF">GPECTOR_37g156</name>
</gene>
<comment type="caution">
    <text evidence="1">The sequence shown here is derived from an EMBL/GenBank/DDBJ whole genome shotgun (WGS) entry which is preliminary data.</text>
</comment>
<dbReference type="Proteomes" id="UP000075714">
    <property type="component" value="Unassembled WGS sequence"/>
</dbReference>
<sequence length="418" mass="43554">MDGSQTRRRFCSAVPFALPSQSDGVCDDCWRCCMHPERYGMPGLNNSYGTVIIAGCAKRCGCNRGSPCDFNEECGPGLFCMRPAQGGMKPSCQPCLLCDTDEAAAGEGEGCFPQCPAGPLDGLLLRGLAASGSGDPTVPPTDDPNISISATDLAAALSPLAETLVNLTFALRPPRTERGGDSIIIPGVDASNVTLAVTAALARGSRTVLCPTLDVRDISAQEVALAQEQPGRRLATLPGCPCAFADGAVLNVCPAGYICSRKAFTGLPSDDPTAVQLRAVCVPCLPGQYCPQGSTEAAVTNDMALDCPAGYYCPTPAERHLCPAGAFCVARAISPTNCTYSDIGSWIAITSADRETSVLRQIRDGRGPRRGNFCPNGSTTFEGNCPGGMFCPNSSINISCPAGHYCKPQSTYPVKCPA</sequence>
<dbReference type="EMBL" id="LSYV01000038">
    <property type="protein sequence ID" value="KXZ47150.1"/>
    <property type="molecule type" value="Genomic_DNA"/>
</dbReference>
<accession>A0A150GCT4</accession>
<evidence type="ECO:0000313" key="1">
    <source>
        <dbReference type="EMBL" id="KXZ47150.1"/>
    </source>
</evidence>
<dbReference type="AlphaFoldDB" id="A0A150GCT4"/>
<organism evidence="1 2">
    <name type="scientific">Gonium pectorale</name>
    <name type="common">Green alga</name>
    <dbReference type="NCBI Taxonomy" id="33097"/>
    <lineage>
        <taxon>Eukaryota</taxon>
        <taxon>Viridiplantae</taxon>
        <taxon>Chlorophyta</taxon>
        <taxon>core chlorophytes</taxon>
        <taxon>Chlorophyceae</taxon>
        <taxon>CS clade</taxon>
        <taxon>Chlamydomonadales</taxon>
        <taxon>Volvocaceae</taxon>
        <taxon>Gonium</taxon>
    </lineage>
</organism>
<keyword evidence="2" id="KW-1185">Reference proteome</keyword>
<evidence type="ECO:0000313" key="2">
    <source>
        <dbReference type="Proteomes" id="UP000075714"/>
    </source>
</evidence>
<dbReference type="OrthoDB" id="551610at2759"/>
<protein>
    <submittedName>
        <fullName evidence="1">Uncharacterized protein</fullName>
    </submittedName>
</protein>
<dbReference type="STRING" id="33097.A0A150GCT4"/>
<reference evidence="2" key="1">
    <citation type="journal article" date="2016" name="Nat. Commun.">
        <title>The Gonium pectorale genome demonstrates co-option of cell cycle regulation during the evolution of multicellularity.</title>
        <authorList>
            <person name="Hanschen E.R."/>
            <person name="Marriage T.N."/>
            <person name="Ferris P.J."/>
            <person name="Hamaji T."/>
            <person name="Toyoda A."/>
            <person name="Fujiyama A."/>
            <person name="Neme R."/>
            <person name="Noguchi H."/>
            <person name="Minakuchi Y."/>
            <person name="Suzuki M."/>
            <person name="Kawai-Toyooka H."/>
            <person name="Smith D.R."/>
            <person name="Sparks H."/>
            <person name="Anderson J."/>
            <person name="Bakaric R."/>
            <person name="Luria V."/>
            <person name="Karger A."/>
            <person name="Kirschner M.W."/>
            <person name="Durand P.M."/>
            <person name="Michod R.E."/>
            <person name="Nozaki H."/>
            <person name="Olson B.J."/>
        </authorList>
    </citation>
    <scope>NUCLEOTIDE SEQUENCE [LARGE SCALE GENOMIC DNA]</scope>
    <source>
        <strain evidence="2">NIES-2863</strain>
    </source>
</reference>